<evidence type="ECO:0000313" key="1">
    <source>
        <dbReference type="EMBL" id="KAK1867306.1"/>
    </source>
</evidence>
<dbReference type="EMBL" id="CM020620">
    <property type="protein sequence ID" value="KAK1867306.1"/>
    <property type="molecule type" value="Genomic_DNA"/>
</dbReference>
<comment type="caution">
    <text evidence="1">The sequence shown here is derived from an EMBL/GenBank/DDBJ whole genome shotgun (WGS) entry which is preliminary data.</text>
</comment>
<reference evidence="1" key="1">
    <citation type="submission" date="2019-11" db="EMBL/GenBank/DDBJ databases">
        <title>Nori genome reveals adaptations in red seaweeds to the harsh intertidal environment.</title>
        <authorList>
            <person name="Wang D."/>
            <person name="Mao Y."/>
        </authorList>
    </citation>
    <scope>NUCLEOTIDE SEQUENCE</scope>
    <source>
        <tissue evidence="1">Gametophyte</tissue>
    </source>
</reference>
<evidence type="ECO:0000313" key="2">
    <source>
        <dbReference type="Proteomes" id="UP000798662"/>
    </source>
</evidence>
<organism evidence="1 2">
    <name type="scientific">Pyropia yezoensis</name>
    <name type="common">Susabi-nori</name>
    <name type="synonym">Porphyra yezoensis</name>
    <dbReference type="NCBI Taxonomy" id="2788"/>
    <lineage>
        <taxon>Eukaryota</taxon>
        <taxon>Rhodophyta</taxon>
        <taxon>Bangiophyceae</taxon>
        <taxon>Bangiales</taxon>
        <taxon>Bangiaceae</taxon>
        <taxon>Pyropia</taxon>
    </lineage>
</organism>
<accession>A0ACC3CBZ6</accession>
<sequence length="112" mass="11387">MSQTRQRRGGGGDGAPRTPDGGDSGGSSDGGGGGGEALGGDSGGGSLPVRLARQCWGHLVVLKYRYDLHTALYMLDPWERALFNTVLLVILAWSARLAAGSLFGGGSPAASQ</sequence>
<name>A0ACC3CBZ6_PYRYE</name>
<proteinExistence type="predicted"/>
<protein>
    <submittedName>
        <fullName evidence="1">Uncharacterized protein</fullName>
    </submittedName>
</protein>
<gene>
    <name evidence="1" type="ORF">I4F81_009813</name>
</gene>
<dbReference type="Proteomes" id="UP000798662">
    <property type="component" value="Chromosome 3"/>
</dbReference>
<keyword evidence="2" id="KW-1185">Reference proteome</keyword>